<dbReference type="GeneID" id="93646748"/>
<dbReference type="Proteomes" id="UP000185944">
    <property type="component" value="Unassembled WGS sequence"/>
</dbReference>
<evidence type="ECO:0000313" key="2">
    <source>
        <dbReference type="Proteomes" id="UP000185944"/>
    </source>
</evidence>
<proteinExistence type="predicted"/>
<dbReference type="VEuPathDB" id="MicrosporidiaDB:NEDG_00398"/>
<name>A0A177EIX8_9MICR</name>
<dbReference type="RefSeq" id="XP_067545524.1">
    <property type="nucleotide sequence ID" value="XM_067687816.1"/>
</dbReference>
<accession>A0A177EIX8</accession>
<dbReference type="AlphaFoldDB" id="A0A177EIX8"/>
<reference evidence="1 2" key="1">
    <citation type="submission" date="2016-02" db="EMBL/GenBank/DDBJ databases">
        <title>Discovery of a natural microsporidian pathogen with a broad tissue tropism in Caenorhabditis elegans.</title>
        <authorList>
            <person name="Luallen R.J."/>
            <person name="Reinke A.W."/>
            <person name="Tong L."/>
            <person name="Botts M.R."/>
            <person name="Felix M.-A."/>
            <person name="Troemel E.R."/>
        </authorList>
    </citation>
    <scope>NUCLEOTIDE SEQUENCE [LARGE SCALE GENOMIC DNA]</scope>
    <source>
        <strain evidence="1 2">JUm2807</strain>
    </source>
</reference>
<evidence type="ECO:0000313" key="1">
    <source>
        <dbReference type="EMBL" id="OAG31923.1"/>
    </source>
</evidence>
<organism evidence="1 2">
    <name type="scientific">Nematocida displodere</name>
    <dbReference type="NCBI Taxonomy" id="1805483"/>
    <lineage>
        <taxon>Eukaryota</taxon>
        <taxon>Fungi</taxon>
        <taxon>Fungi incertae sedis</taxon>
        <taxon>Microsporidia</taxon>
        <taxon>Nematocida</taxon>
    </lineage>
</organism>
<dbReference type="EMBL" id="LTDL01000014">
    <property type="protein sequence ID" value="OAG31923.1"/>
    <property type="molecule type" value="Genomic_DNA"/>
</dbReference>
<protein>
    <submittedName>
        <fullName evidence="1">Uncharacterized protein</fullName>
    </submittedName>
</protein>
<comment type="caution">
    <text evidence="1">The sequence shown here is derived from an EMBL/GenBank/DDBJ whole genome shotgun (WGS) entry which is preliminary data.</text>
</comment>
<gene>
    <name evidence="1" type="ORF">NEDG_00398</name>
</gene>
<keyword evidence="2" id="KW-1185">Reference proteome</keyword>
<sequence>MLFPYTEERVVDCSIEDLPRLGADAKTLLVVRVKYLQCIRRTGRESLVYVADKGKKLEILYYSGTPLAIQRGTRLEIVGCLTTSRALTRFLCYFIKAQESVGR</sequence>